<evidence type="ECO:0000256" key="8">
    <source>
        <dbReference type="SAM" id="Coils"/>
    </source>
</evidence>
<evidence type="ECO:0000256" key="9">
    <source>
        <dbReference type="SAM" id="Phobius"/>
    </source>
</evidence>
<keyword evidence="7" id="KW-0479">Metal-binding</keyword>
<dbReference type="InterPro" id="IPR001667">
    <property type="entry name" value="DDH_dom"/>
</dbReference>
<dbReference type="FunFam" id="3.90.1640.10:FF:000002">
    <property type="entry name" value="Cyclic-di-AMP phosphodiesterase"/>
    <property type="match status" value="1"/>
</dbReference>
<feature type="binding site" evidence="7">
    <location>
        <position position="358"/>
    </location>
    <ligand>
        <name>Mn(2+)</name>
        <dbReference type="ChEBI" id="CHEBI:29035"/>
        <label>1</label>
    </ligand>
</feature>
<dbReference type="EMBL" id="JRMW01000024">
    <property type="protein sequence ID" value="KGF04859.1"/>
    <property type="molecule type" value="Genomic_DNA"/>
</dbReference>
<dbReference type="GO" id="GO:0046872">
    <property type="term" value="F:metal ion binding"/>
    <property type="evidence" value="ECO:0007669"/>
    <property type="project" value="UniProtKB-KW"/>
</dbReference>
<dbReference type="Proteomes" id="UP000029579">
    <property type="component" value="Unassembled WGS sequence"/>
</dbReference>
<dbReference type="InterPro" id="IPR038763">
    <property type="entry name" value="DHH_sf"/>
</dbReference>
<dbReference type="Pfam" id="PF24898">
    <property type="entry name" value="GGDEF_GdpP"/>
    <property type="match status" value="1"/>
</dbReference>
<feature type="binding site" evidence="7">
    <location>
        <position position="428"/>
    </location>
    <ligand>
        <name>Mn(2+)</name>
        <dbReference type="ChEBI" id="CHEBI:29035"/>
        <label>2</label>
    </ligand>
</feature>
<evidence type="ECO:0000256" key="5">
    <source>
        <dbReference type="ARBA" id="ARBA00023136"/>
    </source>
</evidence>
<evidence type="ECO:0000256" key="3">
    <source>
        <dbReference type="ARBA" id="ARBA00022692"/>
    </source>
</evidence>
<comment type="similarity">
    <text evidence="6">Belongs to the GdpP/PdeA phosphodiesterase family.</text>
</comment>
<dbReference type="GO" id="GO:0005886">
    <property type="term" value="C:plasma membrane"/>
    <property type="evidence" value="ECO:0007669"/>
    <property type="project" value="UniProtKB-SubCell"/>
</dbReference>
<reference evidence="11 12" key="1">
    <citation type="submission" date="2014-07" db="EMBL/GenBank/DDBJ databases">
        <authorList>
            <person name="McCorrison J."/>
            <person name="Sanka R."/>
            <person name="Torralba M."/>
            <person name="Gillis M."/>
            <person name="Haft D.H."/>
            <person name="Methe B."/>
            <person name="Sutton G."/>
            <person name="Nelson K.E."/>
        </authorList>
    </citation>
    <scope>NUCLEOTIDE SEQUENCE [LARGE SCALE GENOMIC DNA]</scope>
    <source>
        <strain evidence="11 12">S7-1-13</strain>
    </source>
</reference>
<dbReference type="Pfam" id="PF02272">
    <property type="entry name" value="DHHA1"/>
    <property type="match status" value="1"/>
</dbReference>
<feature type="binding site" evidence="7">
    <location>
        <position position="507"/>
    </location>
    <ligand>
        <name>Mn(2+)</name>
        <dbReference type="ChEBI" id="CHEBI:29035"/>
        <label>2</label>
    </ligand>
</feature>
<dbReference type="PROSITE" id="PS50887">
    <property type="entry name" value="GGDEF"/>
    <property type="match status" value="1"/>
</dbReference>
<feature type="binding site" evidence="7">
    <location>
        <position position="452"/>
    </location>
    <ligand>
        <name>Mn(2+)</name>
        <dbReference type="ChEBI" id="CHEBI:29035"/>
        <label>2</label>
    </ligand>
</feature>
<organism evidence="11 12">
    <name type="scientific">Anaerococcus lactolyticus S7-1-13</name>
    <dbReference type="NCBI Taxonomy" id="1284686"/>
    <lineage>
        <taxon>Bacteria</taxon>
        <taxon>Bacillati</taxon>
        <taxon>Bacillota</taxon>
        <taxon>Tissierellia</taxon>
        <taxon>Tissierellales</taxon>
        <taxon>Peptoniphilaceae</taxon>
        <taxon>Anaerococcus</taxon>
    </lineage>
</organism>
<comment type="subcellular location">
    <subcellularLocation>
        <location evidence="1">Cell membrane</location>
        <topology evidence="1">Multi-pass membrane protein</topology>
    </subcellularLocation>
</comment>
<keyword evidence="6" id="KW-0378">Hydrolase</keyword>
<evidence type="ECO:0000256" key="2">
    <source>
        <dbReference type="ARBA" id="ARBA00022475"/>
    </source>
</evidence>
<comment type="function">
    <text evidence="6">Has phosphodiesterase (PDE) activity against cyclic-di-AMP (c-di-AMP).</text>
</comment>
<dbReference type="InterPro" id="IPR049553">
    <property type="entry name" value="GdpP-like_PAS"/>
</dbReference>
<dbReference type="SUPFAM" id="SSF64182">
    <property type="entry name" value="DHH phosphoesterases"/>
    <property type="match status" value="1"/>
</dbReference>
<dbReference type="InterPro" id="IPR051319">
    <property type="entry name" value="Oligoribo/pAp-PDE_c-di-AMP_PDE"/>
</dbReference>
<accession>A0A095Z8T2</accession>
<dbReference type="OrthoDB" id="9759476at2"/>
<keyword evidence="2 6" id="KW-1003">Cell membrane</keyword>
<feature type="transmembrane region" description="Helical" evidence="9">
    <location>
        <begin position="12"/>
        <end position="30"/>
    </location>
</feature>
<evidence type="ECO:0000313" key="11">
    <source>
        <dbReference type="EMBL" id="KGF04859.1"/>
    </source>
</evidence>
<keyword evidence="4 9" id="KW-1133">Transmembrane helix</keyword>
<feature type="coiled-coil region" evidence="8">
    <location>
        <begin position="394"/>
        <end position="421"/>
    </location>
</feature>
<evidence type="ECO:0000259" key="10">
    <source>
        <dbReference type="PROSITE" id="PS50887"/>
    </source>
</evidence>
<keyword evidence="8" id="KW-0175">Coiled coil</keyword>
<dbReference type="InterPro" id="IPR003156">
    <property type="entry name" value="DHHA1_dom"/>
</dbReference>
<dbReference type="InterPro" id="IPR014528">
    <property type="entry name" value="GdpP/PdeA"/>
</dbReference>
<protein>
    <recommendedName>
        <fullName evidence="6">Cyclic-di-AMP phosphodiesterase</fullName>
        <ecNumber evidence="6">3.1.4.-</ecNumber>
    </recommendedName>
</protein>
<dbReference type="PANTHER" id="PTHR47618:SF2">
    <property type="entry name" value="CYCLIC-DI-AMP PHOSPHODIESTERASE GDPP"/>
    <property type="match status" value="1"/>
</dbReference>
<dbReference type="GO" id="GO:0003676">
    <property type="term" value="F:nucleic acid binding"/>
    <property type="evidence" value="ECO:0007669"/>
    <property type="project" value="UniProtKB-UniRule"/>
</dbReference>
<proteinExistence type="inferred from homology"/>
<dbReference type="Gene3D" id="3.90.1640.10">
    <property type="entry name" value="inorganic pyrophosphatase (n-terminal core)"/>
    <property type="match status" value="1"/>
</dbReference>
<dbReference type="EC" id="3.1.4.-" evidence="6"/>
<evidence type="ECO:0000256" key="1">
    <source>
        <dbReference type="ARBA" id="ARBA00004651"/>
    </source>
</evidence>
<feature type="domain" description="GGDEF" evidence="10">
    <location>
        <begin position="183"/>
        <end position="311"/>
    </location>
</feature>
<comment type="caution">
    <text evidence="11">The sequence shown here is derived from an EMBL/GenBank/DDBJ whole genome shotgun (WGS) entry which is preliminary data.</text>
</comment>
<dbReference type="Gene3D" id="3.10.310.30">
    <property type="match status" value="1"/>
</dbReference>
<feature type="binding site" evidence="7">
    <location>
        <position position="428"/>
    </location>
    <ligand>
        <name>Mn(2+)</name>
        <dbReference type="ChEBI" id="CHEBI:29035"/>
        <label>1</label>
    </ligand>
</feature>
<dbReference type="Pfam" id="PF21370">
    <property type="entry name" value="PAS_GdpP"/>
    <property type="match status" value="1"/>
</dbReference>
<comment type="catalytic activity">
    <reaction evidence="6">
        <text>3',3'-c-di-AMP + H2O = 5'-O-phosphonoadenylyl-(3'-&gt;5')-adenosine + H(+)</text>
        <dbReference type="Rhea" id="RHEA:54420"/>
        <dbReference type="ChEBI" id="CHEBI:15377"/>
        <dbReference type="ChEBI" id="CHEBI:15378"/>
        <dbReference type="ChEBI" id="CHEBI:71500"/>
        <dbReference type="ChEBI" id="CHEBI:138171"/>
    </reaction>
</comment>
<keyword evidence="7" id="KW-0464">Manganese</keyword>
<comment type="cofactor">
    <cofactor evidence="7">
        <name>Mn(2+)</name>
        <dbReference type="ChEBI" id="CHEBI:29035"/>
    </cofactor>
    <text evidence="7">For phosphodiesterase activity, probably binds 2 Mn(2+) per subunit.</text>
</comment>
<dbReference type="AlphaFoldDB" id="A0A095Z8T2"/>
<dbReference type="PANTHER" id="PTHR47618">
    <property type="entry name" value="BIFUNCTIONAL OLIGORIBONUCLEASE AND PAP PHOSPHATASE NRNA"/>
    <property type="match status" value="1"/>
</dbReference>
<sequence length="669" mass="76122">MKNNEKFISTPNIVLIMAFPLLASIVVFYYNPTLGALGLFVSLLLFLFLKSINTTKAKELQRYVDEVSYSFDSITKNVVFEMPFPIAIVEDDRKIKWHNSFFRDLFPDRTLIGEEIDTLIPDLGALEFDNEEIRTSKNVNISDKVIQFYYSTIFEDDNSKGLTFLYGIDNTYDESIKKLFKDKRLVFYSVFIDNYEDIRNSASSENRPKILGEIDRVINEYFKKYNCLIRKYENDRFMILSEYQDYVEIHDDKFSILDKVRDINEGNALPPTLSIGVGIAGAKPSEIYSDSRDAINIALSRGGDQTVVKLEDNYEYFGGKTKAIEKTSKVRSRVISQALKRMMQTSSDIYIMGHNNPDMDSFGSSLGVYEGARILGKEVYIILNEVTKPIENMYARATEELEELKDHILTEEEALKRISQASLVIVTDNHRKNSTEGPTLLDKTDNIFIIDHHRRGKDYIKKATISYIEPYASSASELVTEILSYLEEDFKARTAVAESLLAGITVDTKNFVYQTGVRTFEAASVLKRWGADSVYIKRMFKDDFEIVKYKSEVIADSFIVNDFIAVAHFNREIDGSTLIASQAADDLLNIKGVLASFVLTRANNKIHISGRSLGDISVQLILERIGGGGHLTAAATQLDMSMENAEKMLRKAIIEYIREEEENESNTNR</sequence>
<dbReference type="InterPro" id="IPR000160">
    <property type="entry name" value="GGDEF_dom"/>
</dbReference>
<evidence type="ECO:0000256" key="7">
    <source>
        <dbReference type="PIRSR" id="PIRSR026583-50"/>
    </source>
</evidence>
<evidence type="ECO:0000256" key="6">
    <source>
        <dbReference type="PIRNR" id="PIRNR026583"/>
    </source>
</evidence>
<dbReference type="RefSeq" id="WP_037326629.1">
    <property type="nucleotide sequence ID" value="NZ_JRMW01000024.1"/>
</dbReference>
<dbReference type="Pfam" id="PF01368">
    <property type="entry name" value="DHH"/>
    <property type="match status" value="1"/>
</dbReference>
<keyword evidence="5 6" id="KW-0472">Membrane</keyword>
<dbReference type="GO" id="GO:0106409">
    <property type="term" value="F:cyclic-di-AMP phosphodiesterase activity"/>
    <property type="evidence" value="ECO:0007669"/>
    <property type="project" value="RHEA"/>
</dbReference>
<feature type="binding site" evidence="7">
    <location>
        <position position="360"/>
    </location>
    <ligand>
        <name>Mn(2+)</name>
        <dbReference type="ChEBI" id="CHEBI:29035"/>
        <label>2</label>
    </ligand>
</feature>
<dbReference type="PIRSF" id="PIRSF026583">
    <property type="entry name" value="YybT"/>
    <property type="match status" value="1"/>
</dbReference>
<evidence type="ECO:0000256" key="4">
    <source>
        <dbReference type="ARBA" id="ARBA00022989"/>
    </source>
</evidence>
<feature type="binding site" evidence="7">
    <location>
        <position position="354"/>
    </location>
    <ligand>
        <name>Mn(2+)</name>
        <dbReference type="ChEBI" id="CHEBI:29035"/>
        <label>1</label>
    </ligand>
</feature>
<keyword evidence="3 9" id="KW-0812">Transmembrane</keyword>
<dbReference type="GO" id="GO:0016787">
    <property type="term" value="F:hydrolase activity"/>
    <property type="evidence" value="ECO:0007669"/>
    <property type="project" value="UniProtKB-UniRule"/>
</dbReference>
<dbReference type="eggNOG" id="COG3887">
    <property type="taxonomic scope" value="Bacteria"/>
</dbReference>
<name>A0A095Z8T2_9FIRM</name>
<gene>
    <name evidence="11" type="ORF">HMPREF1630_02230</name>
</gene>
<dbReference type="Gene3D" id="3.30.450.20">
    <property type="entry name" value="PAS domain"/>
    <property type="match status" value="1"/>
</dbReference>
<evidence type="ECO:0000313" key="12">
    <source>
        <dbReference type="Proteomes" id="UP000029579"/>
    </source>
</evidence>